<dbReference type="CDD" id="cd01467">
    <property type="entry name" value="vWA_BatA_type"/>
    <property type="match status" value="1"/>
</dbReference>
<evidence type="ECO:0000313" key="3">
    <source>
        <dbReference type="EMBL" id="MCW8345430.1"/>
    </source>
</evidence>
<dbReference type="Proteomes" id="UP001155587">
    <property type="component" value="Unassembled WGS sequence"/>
</dbReference>
<dbReference type="InterPro" id="IPR002035">
    <property type="entry name" value="VWF_A"/>
</dbReference>
<dbReference type="PROSITE" id="PS50234">
    <property type="entry name" value="VWFA"/>
    <property type="match status" value="1"/>
</dbReference>
<gene>
    <name evidence="3" type="ORF">MD535_05210</name>
</gene>
<dbReference type="Gene3D" id="3.40.50.410">
    <property type="entry name" value="von Willebrand factor, type A domain"/>
    <property type="match status" value="1"/>
</dbReference>
<accession>A0A9X3CLC4</accession>
<comment type="caution">
    <text evidence="3">The sequence shown here is derived from an EMBL/GenBank/DDBJ whole genome shotgun (WGS) entry which is preliminary data.</text>
</comment>
<dbReference type="EMBL" id="JAKRRY010000004">
    <property type="protein sequence ID" value="MCW8345430.1"/>
    <property type="molecule type" value="Genomic_DNA"/>
</dbReference>
<feature type="domain" description="VWFA" evidence="2">
    <location>
        <begin position="114"/>
        <end position="308"/>
    </location>
</feature>
<sequence>MLLASIGITGLDISQFQWSSVELVHPLWLLLLPLPLVIYHLIPAYRTKKKATKVPFFQLLVDALGEPPRQGAHQLKARWWQRAVLLVAWILVVLALTKPTLLGPPQYRESIGRDVMVVLDLSGSMAEEDFISRQGKKVSRLDAAKDVLNEFADGRKGDRLGMILFGDAAFVQAPFTADHQAWRELLGQTSVAMAGPSTRLGDAIGLAIKVFENQQEDSSNESEREKVAIVLTDGNDTGSFVEPIDAAKVAAVKGVRIHMIAMGDPRTVGEQALDMETIRRVASETGGESFEALDRDSLTAAYQVISELEPRLYESTSFRPKQSIHHYLVSIVIGLVLVAFTVASVTRRFFPVQPRSAEDKKAGDTL</sequence>
<organism evidence="3 4">
    <name type="scientific">Vibrio qingdaonensis</name>
    <dbReference type="NCBI Taxonomy" id="2829491"/>
    <lineage>
        <taxon>Bacteria</taxon>
        <taxon>Pseudomonadati</taxon>
        <taxon>Pseudomonadota</taxon>
        <taxon>Gammaproteobacteria</taxon>
        <taxon>Vibrionales</taxon>
        <taxon>Vibrionaceae</taxon>
        <taxon>Vibrio</taxon>
    </lineage>
</organism>
<keyword evidence="1" id="KW-1133">Transmembrane helix</keyword>
<dbReference type="Pfam" id="PF00092">
    <property type="entry name" value="VWA"/>
    <property type="match status" value="1"/>
</dbReference>
<dbReference type="PANTHER" id="PTHR22550:SF18">
    <property type="entry name" value="VWFA DOMAIN-CONTAINING PROTEIN"/>
    <property type="match status" value="1"/>
</dbReference>
<dbReference type="AlphaFoldDB" id="A0A9X3CLC4"/>
<dbReference type="SMART" id="SM00327">
    <property type="entry name" value="VWA"/>
    <property type="match status" value="1"/>
</dbReference>
<dbReference type="InterPro" id="IPR033881">
    <property type="entry name" value="vWA_BatA_type"/>
</dbReference>
<dbReference type="RefSeq" id="WP_265673871.1">
    <property type="nucleotide sequence ID" value="NZ_JAKRRY010000004.1"/>
</dbReference>
<evidence type="ECO:0000259" key="2">
    <source>
        <dbReference type="PROSITE" id="PS50234"/>
    </source>
</evidence>
<proteinExistence type="predicted"/>
<keyword evidence="1" id="KW-0472">Membrane</keyword>
<dbReference type="PANTHER" id="PTHR22550">
    <property type="entry name" value="SPORE GERMINATION PROTEIN"/>
    <property type="match status" value="1"/>
</dbReference>
<dbReference type="InterPro" id="IPR050768">
    <property type="entry name" value="UPF0353/GerABKA_families"/>
</dbReference>
<dbReference type="SUPFAM" id="SSF53300">
    <property type="entry name" value="vWA-like"/>
    <property type="match status" value="1"/>
</dbReference>
<feature type="transmembrane region" description="Helical" evidence="1">
    <location>
        <begin position="79"/>
        <end position="97"/>
    </location>
</feature>
<reference evidence="3" key="1">
    <citation type="submission" date="2022-02" db="EMBL/GenBank/DDBJ databases">
        <title>Vibrio sp. nov, a new bacterium isolated from seawater.</title>
        <authorList>
            <person name="Yuan Y."/>
        </authorList>
    </citation>
    <scope>NUCLEOTIDE SEQUENCE</scope>
    <source>
        <strain evidence="3">ZSDZ65</strain>
    </source>
</reference>
<evidence type="ECO:0000256" key="1">
    <source>
        <dbReference type="SAM" id="Phobius"/>
    </source>
</evidence>
<keyword evidence="1" id="KW-0812">Transmembrane</keyword>
<dbReference type="InterPro" id="IPR036465">
    <property type="entry name" value="vWFA_dom_sf"/>
</dbReference>
<feature type="transmembrane region" description="Helical" evidence="1">
    <location>
        <begin position="324"/>
        <end position="345"/>
    </location>
</feature>
<evidence type="ECO:0000313" key="4">
    <source>
        <dbReference type="Proteomes" id="UP001155587"/>
    </source>
</evidence>
<protein>
    <submittedName>
        <fullName evidence="3">VWA domain-containing protein</fullName>
    </submittedName>
</protein>
<name>A0A9X3CLC4_9VIBR</name>
<keyword evidence="4" id="KW-1185">Reference proteome</keyword>
<feature type="transmembrane region" description="Helical" evidence="1">
    <location>
        <begin position="23"/>
        <end position="42"/>
    </location>
</feature>